<evidence type="ECO:0000313" key="2">
    <source>
        <dbReference type="Proteomes" id="UP000292958"/>
    </source>
</evidence>
<protein>
    <submittedName>
        <fullName evidence="1">Uncharacterized protein YecE (DUF72 family)</fullName>
    </submittedName>
</protein>
<proteinExistence type="predicted"/>
<dbReference type="PANTHER" id="PTHR30348:SF4">
    <property type="entry name" value="DUF72 DOMAIN-CONTAINING PROTEIN"/>
    <property type="match status" value="1"/>
</dbReference>
<dbReference type="Pfam" id="PF01904">
    <property type="entry name" value="DUF72"/>
    <property type="match status" value="1"/>
</dbReference>
<dbReference type="Gene3D" id="3.20.20.410">
    <property type="entry name" value="Protein of unknown function UPF0759"/>
    <property type="match status" value="1"/>
</dbReference>
<sequence length="319" mass="36589">MNHTAAAKGRQAGRIRIGISGWRYAGWRGIFYPKGLPQRRELEFAAQSFETVEINGTFYSLQRPESFTEWTQQTPEDFVFAVKGSRFITHMLKLREVRVPLANFFGSGVLRLGAKFGPLLWQFAPQMRFDRERFETFFKLLPRSHREAAALMRRHADRRREDPGFRVKRDAPLRHSVEIRHESFVVPEFVELLRQHDIGLVVADTVEWPLLMDVSSNFVYCRLHGSEQLYTSGYGEAALDEWAERVLTWAQGGQPAGRRADAADAEVRPRDVYVYFDNDAKVRAPFDAQGLRERVGALARERGVKLQAQDSSSQGSVIK</sequence>
<name>A0A4Q7YTQ3_9BACT</name>
<organism evidence="1 2">
    <name type="scientific">Edaphobacter modestus</name>
    <dbReference type="NCBI Taxonomy" id="388466"/>
    <lineage>
        <taxon>Bacteria</taxon>
        <taxon>Pseudomonadati</taxon>
        <taxon>Acidobacteriota</taxon>
        <taxon>Terriglobia</taxon>
        <taxon>Terriglobales</taxon>
        <taxon>Acidobacteriaceae</taxon>
        <taxon>Edaphobacter</taxon>
    </lineage>
</organism>
<evidence type="ECO:0000313" key="1">
    <source>
        <dbReference type="EMBL" id="RZU40940.1"/>
    </source>
</evidence>
<reference evidence="1 2" key="1">
    <citation type="submission" date="2019-02" db="EMBL/GenBank/DDBJ databases">
        <title>Genomic Encyclopedia of Archaeal and Bacterial Type Strains, Phase II (KMG-II): from individual species to whole genera.</title>
        <authorList>
            <person name="Goeker M."/>
        </authorList>
    </citation>
    <scope>NUCLEOTIDE SEQUENCE [LARGE SCALE GENOMIC DNA]</scope>
    <source>
        <strain evidence="1 2">DSM 18101</strain>
    </source>
</reference>
<dbReference type="SUPFAM" id="SSF117396">
    <property type="entry name" value="TM1631-like"/>
    <property type="match status" value="1"/>
</dbReference>
<dbReference type="AlphaFoldDB" id="A0A4Q7YTQ3"/>
<dbReference type="InterPro" id="IPR036520">
    <property type="entry name" value="UPF0759_sf"/>
</dbReference>
<accession>A0A4Q7YTQ3</accession>
<dbReference type="OrthoDB" id="9780310at2"/>
<dbReference type="InterPro" id="IPR002763">
    <property type="entry name" value="DUF72"/>
</dbReference>
<gene>
    <name evidence="1" type="ORF">BDD14_2430</name>
</gene>
<dbReference type="Proteomes" id="UP000292958">
    <property type="component" value="Unassembled WGS sequence"/>
</dbReference>
<dbReference type="RefSeq" id="WP_130418939.1">
    <property type="nucleotide sequence ID" value="NZ_SHKW01000001.1"/>
</dbReference>
<dbReference type="PANTHER" id="PTHR30348">
    <property type="entry name" value="UNCHARACTERIZED PROTEIN YECE"/>
    <property type="match status" value="1"/>
</dbReference>
<keyword evidence="2" id="KW-1185">Reference proteome</keyword>
<comment type="caution">
    <text evidence="1">The sequence shown here is derived from an EMBL/GenBank/DDBJ whole genome shotgun (WGS) entry which is preliminary data.</text>
</comment>
<dbReference type="EMBL" id="SHKW01000001">
    <property type="protein sequence ID" value="RZU40940.1"/>
    <property type="molecule type" value="Genomic_DNA"/>
</dbReference>